<evidence type="ECO:0000313" key="2">
    <source>
        <dbReference type="Proteomes" id="UP001139207"/>
    </source>
</evidence>
<accession>A0A9X1WH02</accession>
<sequence>MDYVHDQVWVARDPGNPEKGIRPSKTIHHYSADRARRTIKGIDESLRKARDIAAGKTPVKRNRYVTMGKTTKQVNLELASQHRELAGIKAYVTSRVDDDPMEIIGHYRRLFQIERSFRMAKSDLRARPIFHTLKDSIDAHLTVVMSALAVGAGWRR</sequence>
<evidence type="ECO:0000313" key="1">
    <source>
        <dbReference type="EMBL" id="MCJ7858964.1"/>
    </source>
</evidence>
<keyword evidence="2" id="KW-1185">Reference proteome</keyword>
<dbReference type="AlphaFoldDB" id="A0A9X1WH02"/>
<proteinExistence type="predicted"/>
<gene>
    <name evidence="1" type="ORF">MUN33_09620</name>
</gene>
<comment type="caution">
    <text evidence="1">The sequence shown here is derived from an EMBL/GenBank/DDBJ whole genome shotgun (WGS) entry which is preliminary data.</text>
</comment>
<dbReference type="InterPro" id="IPR012337">
    <property type="entry name" value="RNaseH-like_sf"/>
</dbReference>
<dbReference type="EMBL" id="JALIEA010000016">
    <property type="protein sequence ID" value="MCJ7858964.1"/>
    <property type="molecule type" value="Genomic_DNA"/>
</dbReference>
<dbReference type="Proteomes" id="UP001139207">
    <property type="component" value="Unassembled WGS sequence"/>
</dbReference>
<evidence type="ECO:0008006" key="3">
    <source>
        <dbReference type="Google" id="ProtNLM"/>
    </source>
</evidence>
<organism evidence="1 2">
    <name type="scientific">Corynebacterium kalidii</name>
    <dbReference type="NCBI Taxonomy" id="2931982"/>
    <lineage>
        <taxon>Bacteria</taxon>
        <taxon>Bacillati</taxon>
        <taxon>Actinomycetota</taxon>
        <taxon>Actinomycetes</taxon>
        <taxon>Mycobacteriales</taxon>
        <taxon>Corynebacteriaceae</taxon>
        <taxon>Corynebacterium</taxon>
    </lineage>
</organism>
<dbReference type="SUPFAM" id="SSF53098">
    <property type="entry name" value="Ribonuclease H-like"/>
    <property type="match status" value="1"/>
</dbReference>
<protein>
    <recommendedName>
        <fullName evidence="3">Transposase IS4-like domain-containing protein</fullName>
    </recommendedName>
</protein>
<name>A0A9X1WH02_9CORY</name>
<reference evidence="1" key="1">
    <citation type="submission" date="2022-04" db="EMBL/GenBank/DDBJ databases">
        <title>Corynebacterium kalidii LD5P10.</title>
        <authorList>
            <person name="Sun J.Q."/>
        </authorList>
    </citation>
    <scope>NUCLEOTIDE SEQUENCE</scope>
    <source>
        <strain evidence="1">LD5P10</strain>
    </source>
</reference>